<dbReference type="InterPro" id="IPR007627">
    <property type="entry name" value="RNA_pol_sigma70_r2"/>
</dbReference>
<keyword evidence="3" id="KW-0731">Sigma factor</keyword>
<dbReference type="GO" id="GO:0016987">
    <property type="term" value="F:sigma factor activity"/>
    <property type="evidence" value="ECO:0007669"/>
    <property type="project" value="UniProtKB-KW"/>
</dbReference>
<dbReference type="SUPFAM" id="SSF88659">
    <property type="entry name" value="Sigma3 and sigma4 domains of RNA polymerase sigma factors"/>
    <property type="match status" value="1"/>
</dbReference>
<reference evidence="7 8" key="1">
    <citation type="submission" date="2016-05" db="EMBL/GenBank/DDBJ databases">
        <title>Niabella ginsenosidivorans BS26 whole genome sequencing.</title>
        <authorList>
            <person name="Im W.T."/>
            <person name="Siddiqi M.Z."/>
        </authorList>
    </citation>
    <scope>NUCLEOTIDE SEQUENCE [LARGE SCALE GENOMIC DNA]</scope>
    <source>
        <strain evidence="7 8">BS26</strain>
    </source>
</reference>
<dbReference type="InterPro" id="IPR039425">
    <property type="entry name" value="RNA_pol_sigma-70-like"/>
</dbReference>
<accession>A0A1A9IB90</accession>
<dbReference type="OrthoDB" id="659361at2"/>
<dbReference type="AlphaFoldDB" id="A0A1A9IB90"/>
<dbReference type="SUPFAM" id="SSF88946">
    <property type="entry name" value="Sigma2 domain of RNA polymerase sigma factors"/>
    <property type="match status" value="1"/>
</dbReference>
<dbReference type="GO" id="GO:0003677">
    <property type="term" value="F:DNA binding"/>
    <property type="evidence" value="ECO:0007669"/>
    <property type="project" value="InterPro"/>
</dbReference>
<keyword evidence="2" id="KW-0805">Transcription regulation</keyword>
<dbReference type="Pfam" id="PF04542">
    <property type="entry name" value="Sigma70_r2"/>
    <property type="match status" value="1"/>
</dbReference>
<dbReference type="Gene3D" id="1.10.10.10">
    <property type="entry name" value="Winged helix-like DNA-binding domain superfamily/Winged helix DNA-binding domain"/>
    <property type="match status" value="1"/>
</dbReference>
<evidence type="ECO:0000259" key="5">
    <source>
        <dbReference type="Pfam" id="PF04542"/>
    </source>
</evidence>
<organism evidence="7 8">
    <name type="scientific">Niabella ginsenosidivorans</name>
    <dbReference type="NCBI Taxonomy" id="1176587"/>
    <lineage>
        <taxon>Bacteria</taxon>
        <taxon>Pseudomonadati</taxon>
        <taxon>Bacteroidota</taxon>
        <taxon>Chitinophagia</taxon>
        <taxon>Chitinophagales</taxon>
        <taxon>Chitinophagaceae</taxon>
        <taxon>Niabella</taxon>
    </lineage>
</organism>
<dbReference type="InterPro" id="IPR014284">
    <property type="entry name" value="RNA_pol_sigma-70_dom"/>
</dbReference>
<dbReference type="NCBIfam" id="TIGR02937">
    <property type="entry name" value="sigma70-ECF"/>
    <property type="match status" value="1"/>
</dbReference>
<protein>
    <recommendedName>
        <fullName evidence="9">RNA polymerase sigma-70 factor</fullName>
    </recommendedName>
</protein>
<evidence type="ECO:0000259" key="6">
    <source>
        <dbReference type="Pfam" id="PF08281"/>
    </source>
</evidence>
<dbReference type="PANTHER" id="PTHR43133:SF46">
    <property type="entry name" value="RNA POLYMERASE SIGMA-70 FACTOR ECF SUBFAMILY"/>
    <property type="match status" value="1"/>
</dbReference>
<dbReference type="EMBL" id="CP015772">
    <property type="protein sequence ID" value="ANH84030.1"/>
    <property type="molecule type" value="Genomic_DNA"/>
</dbReference>
<sequence length="200" mass="23262">MQTPSVQSLFQGIAREQKEDFNQLFYRYYDRLVAFAMQYVQAREPAEEIVSALFVSLWQKREKLDAIRSPEVYLFIAVKNGCLNYLRRLPGRFTTLPDDAFLHNRGVDIHGPEYKELVKVLNMAISKLPEQRRIIFRLIKEEGLKAKEVAEILSVSVRTVESQLYKAVKSLAAAVSHYLGYDPQQKKQQSGKDVFFFLFF</sequence>
<dbReference type="PANTHER" id="PTHR43133">
    <property type="entry name" value="RNA POLYMERASE ECF-TYPE SIGMA FACTO"/>
    <property type="match status" value="1"/>
</dbReference>
<evidence type="ECO:0000256" key="1">
    <source>
        <dbReference type="ARBA" id="ARBA00010641"/>
    </source>
</evidence>
<name>A0A1A9IB90_9BACT</name>
<dbReference type="Proteomes" id="UP000077667">
    <property type="component" value="Chromosome"/>
</dbReference>
<keyword evidence="4" id="KW-0804">Transcription</keyword>
<dbReference type="NCBIfam" id="TIGR02985">
    <property type="entry name" value="Sig70_bacteroi1"/>
    <property type="match status" value="1"/>
</dbReference>
<evidence type="ECO:0000313" key="7">
    <source>
        <dbReference type="EMBL" id="ANH84030.1"/>
    </source>
</evidence>
<evidence type="ECO:0000256" key="2">
    <source>
        <dbReference type="ARBA" id="ARBA00023015"/>
    </source>
</evidence>
<dbReference type="Pfam" id="PF08281">
    <property type="entry name" value="Sigma70_r4_2"/>
    <property type="match status" value="1"/>
</dbReference>
<dbReference type="GO" id="GO:0006352">
    <property type="term" value="P:DNA-templated transcription initiation"/>
    <property type="evidence" value="ECO:0007669"/>
    <property type="project" value="InterPro"/>
</dbReference>
<proteinExistence type="inferred from homology"/>
<dbReference type="KEGG" id="nia:A8C56_17685"/>
<dbReference type="InterPro" id="IPR013324">
    <property type="entry name" value="RNA_pol_sigma_r3/r4-like"/>
</dbReference>
<evidence type="ECO:0000256" key="3">
    <source>
        <dbReference type="ARBA" id="ARBA00023082"/>
    </source>
</evidence>
<feature type="domain" description="RNA polymerase sigma-70 region 2" evidence="5">
    <location>
        <begin position="24"/>
        <end position="88"/>
    </location>
</feature>
<feature type="domain" description="RNA polymerase sigma factor 70 region 4 type 2" evidence="6">
    <location>
        <begin position="122"/>
        <end position="171"/>
    </location>
</feature>
<evidence type="ECO:0008006" key="9">
    <source>
        <dbReference type="Google" id="ProtNLM"/>
    </source>
</evidence>
<dbReference type="InterPro" id="IPR036388">
    <property type="entry name" value="WH-like_DNA-bd_sf"/>
</dbReference>
<dbReference type="STRING" id="1176587.A8C56_17685"/>
<evidence type="ECO:0000313" key="8">
    <source>
        <dbReference type="Proteomes" id="UP000077667"/>
    </source>
</evidence>
<dbReference type="InterPro" id="IPR013325">
    <property type="entry name" value="RNA_pol_sigma_r2"/>
</dbReference>
<dbReference type="InterPro" id="IPR014327">
    <property type="entry name" value="RNA_pol_sigma70_bacteroid"/>
</dbReference>
<dbReference type="CDD" id="cd06171">
    <property type="entry name" value="Sigma70_r4"/>
    <property type="match status" value="1"/>
</dbReference>
<keyword evidence="8" id="KW-1185">Reference proteome</keyword>
<comment type="similarity">
    <text evidence="1">Belongs to the sigma-70 factor family. ECF subfamily.</text>
</comment>
<dbReference type="InterPro" id="IPR013249">
    <property type="entry name" value="RNA_pol_sigma70_r4_t2"/>
</dbReference>
<gene>
    <name evidence="7" type="ORF">A8C56_17685</name>
</gene>
<evidence type="ECO:0000256" key="4">
    <source>
        <dbReference type="ARBA" id="ARBA00023163"/>
    </source>
</evidence>
<dbReference type="Gene3D" id="1.10.1740.10">
    <property type="match status" value="1"/>
</dbReference>